<accession>A0A7J0BR92</accession>
<dbReference type="InterPro" id="IPR039247">
    <property type="entry name" value="KhpB"/>
</dbReference>
<dbReference type="InterPro" id="IPR036867">
    <property type="entry name" value="R3H_dom_sf"/>
</dbReference>
<dbReference type="Pfam" id="PF14804">
    <property type="entry name" value="Jag_N"/>
    <property type="match status" value="1"/>
</dbReference>
<evidence type="ECO:0000256" key="4">
    <source>
        <dbReference type="ARBA" id="ARBA00023186"/>
    </source>
</evidence>
<dbReference type="Gene3D" id="3.30.1370.50">
    <property type="entry name" value="R3H-like domain"/>
    <property type="match status" value="1"/>
</dbReference>
<feature type="compositionally biased region" description="Basic and acidic residues" evidence="7">
    <location>
        <begin position="88"/>
        <end position="114"/>
    </location>
</feature>
<dbReference type="InterPro" id="IPR038247">
    <property type="entry name" value="Jag_N_dom_sf"/>
</dbReference>
<dbReference type="Pfam" id="PF13083">
    <property type="entry name" value="KH_KhpA-B"/>
    <property type="match status" value="1"/>
</dbReference>
<evidence type="ECO:0000256" key="3">
    <source>
        <dbReference type="ARBA" id="ARBA00022960"/>
    </source>
</evidence>
<comment type="subunit">
    <text evidence="6">Forms a complex with KhpA.</text>
</comment>
<comment type="function">
    <text evidence="6">A probable RNA chaperone. Forms a complex with KhpA which binds to cellular RNA and controls its expression. Plays a role in peptidoglycan (PG) homeostasis and cell length regulation.</text>
</comment>
<dbReference type="InterPro" id="IPR015946">
    <property type="entry name" value="KH_dom-like_a/b"/>
</dbReference>
<organism evidence="9 10">
    <name type="scientific">Desulfovibrio psychrotolerans</name>
    <dbReference type="NCBI Taxonomy" id="415242"/>
    <lineage>
        <taxon>Bacteria</taxon>
        <taxon>Pseudomonadati</taxon>
        <taxon>Thermodesulfobacteriota</taxon>
        <taxon>Desulfovibrionia</taxon>
        <taxon>Desulfovibrionales</taxon>
        <taxon>Desulfovibrionaceae</taxon>
        <taxon>Desulfovibrio</taxon>
    </lineage>
</organism>
<dbReference type="RefSeq" id="WP_174408412.1">
    <property type="nucleotide sequence ID" value="NZ_BLVP01000001.1"/>
</dbReference>
<dbReference type="HAMAP" id="MF_00867">
    <property type="entry name" value="KhpB"/>
    <property type="match status" value="1"/>
</dbReference>
<dbReference type="GO" id="GO:0003723">
    <property type="term" value="F:RNA binding"/>
    <property type="evidence" value="ECO:0007669"/>
    <property type="project" value="UniProtKB-UniRule"/>
</dbReference>
<evidence type="ECO:0000259" key="8">
    <source>
        <dbReference type="PROSITE" id="PS51061"/>
    </source>
</evidence>
<evidence type="ECO:0000256" key="7">
    <source>
        <dbReference type="SAM" id="MobiDB-lite"/>
    </source>
</evidence>
<dbReference type="Pfam" id="PF01424">
    <property type="entry name" value="R3H"/>
    <property type="match status" value="1"/>
</dbReference>
<feature type="compositionally biased region" description="Basic and acidic residues" evidence="7">
    <location>
        <begin position="169"/>
        <end position="208"/>
    </location>
</feature>
<keyword evidence="5 6" id="KW-0961">Cell wall biogenesis/degradation</keyword>
<keyword evidence="2 6" id="KW-0694">RNA-binding</keyword>
<gene>
    <name evidence="6" type="primary">khpB</name>
    <name evidence="6" type="synonym">eloR</name>
    <name evidence="9" type="ORF">DSM19430T_04150</name>
</gene>
<dbReference type="PROSITE" id="PS51061">
    <property type="entry name" value="R3H"/>
    <property type="match status" value="1"/>
</dbReference>
<dbReference type="GO" id="GO:0005737">
    <property type="term" value="C:cytoplasm"/>
    <property type="evidence" value="ECO:0007669"/>
    <property type="project" value="UniProtKB-SubCell"/>
</dbReference>
<dbReference type="SMART" id="SM00393">
    <property type="entry name" value="R3H"/>
    <property type="match status" value="1"/>
</dbReference>
<comment type="subcellular location">
    <subcellularLocation>
        <location evidence="6">Cytoplasm</location>
    </subcellularLocation>
</comment>
<dbReference type="Gene3D" id="3.30.300.20">
    <property type="match status" value="1"/>
</dbReference>
<comment type="similarity">
    <text evidence="6">Belongs to the KhpB RNA-binding protein family.</text>
</comment>
<keyword evidence="4 6" id="KW-0143">Chaperone</keyword>
<feature type="region of interest" description="Jag_N domain" evidence="6">
    <location>
        <begin position="6"/>
        <end position="56"/>
    </location>
</feature>
<evidence type="ECO:0000313" key="10">
    <source>
        <dbReference type="Proteomes" id="UP000503820"/>
    </source>
</evidence>
<dbReference type="AlphaFoldDB" id="A0A7J0BR92"/>
<feature type="compositionally biased region" description="Basic and acidic residues" evidence="7">
    <location>
        <begin position="129"/>
        <end position="160"/>
    </location>
</feature>
<evidence type="ECO:0000313" key="9">
    <source>
        <dbReference type="EMBL" id="GFM35731.1"/>
    </source>
</evidence>
<comment type="domain">
    <text evidence="6">Has an N-terminal Jag-N domain and 2 RNA-binding domains (KH and R3H).</text>
</comment>
<dbReference type="InterPro" id="IPR034079">
    <property type="entry name" value="R3H_KhpB"/>
</dbReference>
<dbReference type="Proteomes" id="UP000503820">
    <property type="component" value="Unassembled WGS sequence"/>
</dbReference>
<sequence length="487" mass="53400">MDAYKEFQGKTLDSAIEAACSYFNSAREKLEIEIVNDAKTGIFGLVGAKKAKIRARRMQLNFEAGVLNGGEGTGTADGRDRKKPSSGRNEKPRDEQRRERGEQRPREERSEKSRVQNGQEGAQQAAPESRSRQGVKDADRAQGKGRPERRAEKPAEKHLGAEAGTETSGSEKGRGRQKPEAQSEARTEHSEARSESRNDKSRRQDRGRGSRPSRQQDETAAPRAEAPVNGEQAAQEGSATEEERSGSRRSRGGRRRPRGGRGRGGRKEEGTADGVTSAEGDAAPDDFAAFGSEGDLMNGAGFGAGFDADFEDDSMDDILREPMAEANLDELDKELLLSVVTEAVKRMVVPVIGETPVEAVIEENRVKVTVSSGDNSGLLIGREGQTLASFQYLVNRIVAKRMGVAVRVQLDTGDYRERQDDKLREIALHLADKAKTLGKPQSTRPLSSYHRRIVHLALQEDDEIQTRSKGDGPMKRVIIGRKRKSAQ</sequence>
<dbReference type="InterPro" id="IPR038008">
    <property type="entry name" value="Jag_KH"/>
</dbReference>
<evidence type="ECO:0000256" key="6">
    <source>
        <dbReference type="HAMAP-Rule" id="MF_00867"/>
    </source>
</evidence>
<comment type="caution">
    <text evidence="9">The sequence shown here is derived from an EMBL/GenBank/DDBJ whole genome shotgun (WGS) entry which is preliminary data.</text>
</comment>
<keyword evidence="10" id="KW-1185">Reference proteome</keyword>
<dbReference type="InterPro" id="IPR001374">
    <property type="entry name" value="R3H_dom"/>
</dbReference>
<feature type="region of interest" description="Disordered" evidence="7">
    <location>
        <begin position="61"/>
        <end position="291"/>
    </location>
</feature>
<reference evidence="9 10" key="1">
    <citation type="submission" date="2020-05" db="EMBL/GenBank/DDBJ databases">
        <title>Draft genome sequence of Desulfovibrio psychrotolerans JS1T.</title>
        <authorList>
            <person name="Ueno A."/>
            <person name="Tamazawa S."/>
            <person name="Tamamura S."/>
            <person name="Murakami T."/>
            <person name="Kiyama T."/>
            <person name="Inomata H."/>
            <person name="Amano Y."/>
            <person name="Miyakawa K."/>
            <person name="Tamaki H."/>
            <person name="Naganuma T."/>
            <person name="Kaneko K."/>
        </authorList>
    </citation>
    <scope>NUCLEOTIDE SEQUENCE [LARGE SCALE GENOMIC DNA]</scope>
    <source>
        <strain evidence="9 10">JS1</strain>
    </source>
</reference>
<dbReference type="PANTHER" id="PTHR35800:SF1">
    <property type="entry name" value="RNA-BINDING PROTEIN KHPB"/>
    <property type="match status" value="1"/>
</dbReference>
<name>A0A7J0BR92_9BACT</name>
<dbReference type="EMBL" id="BLVP01000001">
    <property type="protein sequence ID" value="GFM35731.1"/>
    <property type="molecule type" value="Genomic_DNA"/>
</dbReference>
<proteinExistence type="inferred from homology"/>
<dbReference type="InterPro" id="IPR032782">
    <property type="entry name" value="KhpB_N"/>
</dbReference>
<dbReference type="Gene3D" id="3.30.30.80">
    <property type="entry name" value="probable RNA-binding protein from clostridium symbiosum atcc 14940"/>
    <property type="match status" value="1"/>
</dbReference>
<dbReference type="GO" id="GO:0008360">
    <property type="term" value="P:regulation of cell shape"/>
    <property type="evidence" value="ECO:0007669"/>
    <property type="project" value="UniProtKB-KW"/>
</dbReference>
<dbReference type="SMART" id="SM01245">
    <property type="entry name" value="Jag_N"/>
    <property type="match status" value="1"/>
</dbReference>
<feature type="compositionally biased region" description="Low complexity" evidence="7">
    <location>
        <begin position="278"/>
        <end position="291"/>
    </location>
</feature>
<dbReference type="SUPFAM" id="SSF82708">
    <property type="entry name" value="R3H domain"/>
    <property type="match status" value="1"/>
</dbReference>
<dbReference type="PANTHER" id="PTHR35800">
    <property type="entry name" value="PROTEIN JAG"/>
    <property type="match status" value="1"/>
</dbReference>
<evidence type="ECO:0000256" key="1">
    <source>
        <dbReference type="ARBA" id="ARBA00022490"/>
    </source>
</evidence>
<feature type="compositionally biased region" description="Basic residues" evidence="7">
    <location>
        <begin position="247"/>
        <end position="264"/>
    </location>
</feature>
<dbReference type="CDD" id="cd02414">
    <property type="entry name" value="KH-II_Jag"/>
    <property type="match status" value="1"/>
</dbReference>
<keyword evidence="1 6" id="KW-0963">Cytoplasm</keyword>
<protein>
    <recommendedName>
        <fullName evidence="6">RNA-binding protein KhpB</fullName>
    </recommendedName>
    <alternativeName>
        <fullName evidence="6">RNA-binding protein EloR</fullName>
    </alternativeName>
</protein>
<evidence type="ECO:0000256" key="5">
    <source>
        <dbReference type="ARBA" id="ARBA00023316"/>
    </source>
</evidence>
<feature type="domain" description="R3H" evidence="8">
    <location>
        <begin position="417"/>
        <end position="483"/>
    </location>
</feature>
<evidence type="ECO:0000256" key="2">
    <source>
        <dbReference type="ARBA" id="ARBA00022884"/>
    </source>
</evidence>
<dbReference type="CDD" id="cd02644">
    <property type="entry name" value="R3H_jag"/>
    <property type="match status" value="1"/>
</dbReference>
<keyword evidence="3 6" id="KW-0133">Cell shape</keyword>
<dbReference type="GO" id="GO:0009252">
    <property type="term" value="P:peptidoglycan biosynthetic process"/>
    <property type="evidence" value="ECO:0007669"/>
    <property type="project" value="UniProtKB-UniRule"/>
</dbReference>
<dbReference type="GO" id="GO:0071555">
    <property type="term" value="P:cell wall organization"/>
    <property type="evidence" value="ECO:0007669"/>
    <property type="project" value="UniProtKB-KW"/>
</dbReference>